<reference evidence="2 3" key="1">
    <citation type="submission" date="2021-02" db="EMBL/GenBank/DDBJ databases">
        <title>Taxonomically Unique Crown Gall-Associated Xanthomonas Stains Have Deficiency in Virulence Repertories.</title>
        <authorList>
            <person name="Mafakheri H."/>
            <person name="Taghavi S.M."/>
            <person name="Dimkic I."/>
            <person name="Nemanja K."/>
            <person name="Osdaghi E."/>
        </authorList>
    </citation>
    <scope>NUCLEOTIDE SEQUENCE [LARGE SCALE GENOMIC DNA]</scope>
    <source>
        <strain evidence="2 3">FX4</strain>
    </source>
</reference>
<dbReference type="Gene3D" id="2.30.42.10">
    <property type="match status" value="1"/>
</dbReference>
<gene>
    <name evidence="2" type="ORF">JR064_19380</name>
</gene>
<evidence type="ECO:0000259" key="1">
    <source>
        <dbReference type="Pfam" id="PF13180"/>
    </source>
</evidence>
<name>A0ABS3B6T6_9XANT</name>
<sequence length="487" mass="51290">MGDSSSVDSRDNVGSVDMAALSLNSAKPDSAPIAIAIARLRSGCSAPSPRRDCVIPRHDDSSTMRCSTAARVALWCRRGGWSSVCAGAAPRCRRGCWNSQGDVRMLRNALHLSIFCAALAPVAGLAQAPAPIRSAFAFCSVTDTGGVPAKVWASPVVEVSYQDDATGWLRRSNELASDFLQHVGSLGGAGTKECALGPGREDALAQREQQRAIWSKRLFLMKVGSWRDVDWTPPPWDATAKAPAQTMRYFYCYATQVDIPDRSDLARTVASQVFVMPTGADPMAVYTQSAAYAEEFKQTVRAHGLPDEGTTCTAYDTQGEAGKASRDYRRLFGGFNTKFTEVAWMPSGRTPAAVAASPTSPSATQIVAAAAAAPRALGVGIAPVTAEVAQATGLPAARGAWIVKVIDGSVAMHAGIKPMDVLLEIDGRPVGAPQDVRPLVAGLRAGIPVPAQIWRDRRMQQLSLLFADGTAAAVPAPVPAAAAATTE</sequence>
<evidence type="ECO:0000313" key="2">
    <source>
        <dbReference type="EMBL" id="MBN6104329.1"/>
    </source>
</evidence>
<comment type="caution">
    <text evidence="2">The sequence shown here is derived from an EMBL/GenBank/DDBJ whole genome shotgun (WGS) entry which is preliminary data.</text>
</comment>
<protein>
    <submittedName>
        <fullName evidence="2">PDZ domain-containing protein</fullName>
    </submittedName>
</protein>
<dbReference type="Proteomes" id="UP000695802">
    <property type="component" value="Unassembled WGS sequence"/>
</dbReference>
<organism evidence="2 3">
    <name type="scientific">Xanthomonas bonasiae</name>
    <dbReference type="NCBI Taxonomy" id="2810351"/>
    <lineage>
        <taxon>Bacteria</taxon>
        <taxon>Pseudomonadati</taxon>
        <taxon>Pseudomonadota</taxon>
        <taxon>Gammaproteobacteria</taxon>
        <taxon>Lysobacterales</taxon>
        <taxon>Lysobacteraceae</taxon>
        <taxon>Xanthomonas</taxon>
    </lineage>
</organism>
<feature type="domain" description="PDZ" evidence="1">
    <location>
        <begin position="379"/>
        <end position="464"/>
    </location>
</feature>
<evidence type="ECO:0000313" key="3">
    <source>
        <dbReference type="Proteomes" id="UP000695802"/>
    </source>
</evidence>
<proteinExistence type="predicted"/>
<keyword evidence="3" id="KW-1185">Reference proteome</keyword>
<dbReference type="Pfam" id="PF13180">
    <property type="entry name" value="PDZ_2"/>
    <property type="match status" value="1"/>
</dbReference>
<dbReference type="InterPro" id="IPR001478">
    <property type="entry name" value="PDZ"/>
</dbReference>
<dbReference type="InterPro" id="IPR036034">
    <property type="entry name" value="PDZ_sf"/>
</dbReference>
<dbReference type="RefSeq" id="WP_206230796.1">
    <property type="nucleotide sequence ID" value="NZ_JAFIWB010000028.1"/>
</dbReference>
<dbReference type="EMBL" id="JAFIWB010000028">
    <property type="protein sequence ID" value="MBN6104329.1"/>
    <property type="molecule type" value="Genomic_DNA"/>
</dbReference>
<dbReference type="SUPFAM" id="SSF50156">
    <property type="entry name" value="PDZ domain-like"/>
    <property type="match status" value="1"/>
</dbReference>
<accession>A0ABS3B6T6</accession>